<dbReference type="STRING" id="387005.A0A183HEK3"/>
<evidence type="ECO:0000313" key="1">
    <source>
        <dbReference type="WBParaSite" id="OFLC_0000591401-mRNA-1"/>
    </source>
</evidence>
<name>A0A183HEK3_9BILA</name>
<proteinExistence type="predicted"/>
<protein>
    <submittedName>
        <fullName evidence="1">RAP domain-containing protein</fullName>
    </submittedName>
</protein>
<organism evidence="1">
    <name type="scientific">Onchocerca flexuosa</name>
    <dbReference type="NCBI Taxonomy" id="387005"/>
    <lineage>
        <taxon>Eukaryota</taxon>
        <taxon>Metazoa</taxon>
        <taxon>Ecdysozoa</taxon>
        <taxon>Nematoda</taxon>
        <taxon>Chromadorea</taxon>
        <taxon>Rhabditida</taxon>
        <taxon>Spirurina</taxon>
        <taxon>Spiruromorpha</taxon>
        <taxon>Filarioidea</taxon>
        <taxon>Onchocercidae</taxon>
        <taxon>Onchocerca</taxon>
    </lineage>
</organism>
<dbReference type="WBParaSite" id="OFLC_0000591401-mRNA-1">
    <property type="protein sequence ID" value="OFLC_0000591401-mRNA-1"/>
    <property type="gene ID" value="OFLC_0000591401"/>
</dbReference>
<reference evidence="1" key="1">
    <citation type="submission" date="2016-06" db="UniProtKB">
        <authorList>
            <consortium name="WormBaseParasite"/>
        </authorList>
    </citation>
    <scope>IDENTIFICATION</scope>
</reference>
<dbReference type="AlphaFoldDB" id="A0A183HEK3"/>
<accession>A0A183HEK3</accession>
<sequence>LKGDYYVIRNAAPAELSYAVHWCAIAGKGDLIKETSRYLCEQLTSTSVDLSRTWLSTVYALATCDRLSRELAQTVLQPSFVANVLERLTGFRKLMAVTTIAQVQHFLKAILDKSYNGPLVNILDLMQFSSATVNDMALKLRYGKSEEGNVRYFHSLLHKLVPVNSHAFPPALNEDGIFVNAVIKLDVKGNRFVPLSHFEETKVPRLAVIYLSWKDRTLPCSDEDKSTLMGPPLLNMRLLKARGFIPVLFSQDDFDSNTSLKQQFTSIKAKLEKASDERESG</sequence>